<dbReference type="InterPro" id="IPR036291">
    <property type="entry name" value="NAD(P)-bd_dom_sf"/>
</dbReference>
<organism evidence="2 3">
    <name type="scientific">Sinomonas humi</name>
    <dbReference type="NCBI Taxonomy" id="1338436"/>
    <lineage>
        <taxon>Bacteria</taxon>
        <taxon>Bacillati</taxon>
        <taxon>Actinomycetota</taxon>
        <taxon>Actinomycetes</taxon>
        <taxon>Micrococcales</taxon>
        <taxon>Micrococcaceae</taxon>
        <taxon>Sinomonas</taxon>
    </lineage>
</organism>
<gene>
    <name evidence="2" type="ORF">LK10_11930</name>
</gene>
<dbReference type="AlphaFoldDB" id="A0A0B2AKV4"/>
<dbReference type="SUPFAM" id="SSF51735">
    <property type="entry name" value="NAD(P)-binding Rossmann-fold domains"/>
    <property type="match status" value="1"/>
</dbReference>
<reference evidence="2 3" key="1">
    <citation type="submission" date="2014-09" db="EMBL/GenBank/DDBJ databases">
        <title>Genome sequence of Sinomonas sp. MUSC 117.</title>
        <authorList>
            <person name="Lee L.-H."/>
        </authorList>
    </citation>
    <scope>NUCLEOTIDE SEQUENCE [LARGE SCALE GENOMIC DNA]</scope>
    <source>
        <strain evidence="2 3">MUSC 117</strain>
    </source>
</reference>
<dbReference type="InterPro" id="IPR016040">
    <property type="entry name" value="NAD(P)-bd_dom"/>
</dbReference>
<dbReference type="OrthoDB" id="3191258at2"/>
<dbReference type="GO" id="GO:0016646">
    <property type="term" value="F:oxidoreductase activity, acting on the CH-NH group of donors, NAD or NADP as acceptor"/>
    <property type="evidence" value="ECO:0007669"/>
    <property type="project" value="TreeGrafter"/>
</dbReference>
<sequence>MKIAVYGATGMVGSQIVAEAGRRGHEVTALSRKGATVEGAAVVRAADLADLETYRSVAEANDAVVLATSPDRAGGSREPYLQAHRAIAEVPTDARLYLVGGFGSLQGPDGARIKDLPDFPAEYKAESDTVFRAYEALRDSSAGLNVTVHAPAAVIQPGERTGKYTTAVGVPAGDFISAQDYAVAAVDELEKPQFQGKIFTAAN</sequence>
<evidence type="ECO:0000313" key="3">
    <source>
        <dbReference type="Proteomes" id="UP000030982"/>
    </source>
</evidence>
<dbReference type="EMBL" id="JTDL01000120">
    <property type="protein sequence ID" value="KHL02543.1"/>
    <property type="molecule type" value="Genomic_DNA"/>
</dbReference>
<protein>
    <submittedName>
        <fullName evidence="2">FMN reductase</fullName>
    </submittedName>
</protein>
<dbReference type="InterPro" id="IPR051606">
    <property type="entry name" value="Polyketide_Oxido-like"/>
</dbReference>
<accession>A0A0B2AKV4</accession>
<evidence type="ECO:0000259" key="1">
    <source>
        <dbReference type="Pfam" id="PF13460"/>
    </source>
</evidence>
<evidence type="ECO:0000313" key="2">
    <source>
        <dbReference type="EMBL" id="KHL02543.1"/>
    </source>
</evidence>
<feature type="domain" description="NAD(P)-binding" evidence="1">
    <location>
        <begin position="7"/>
        <end position="192"/>
    </location>
</feature>
<dbReference type="Proteomes" id="UP000030982">
    <property type="component" value="Unassembled WGS sequence"/>
</dbReference>
<proteinExistence type="predicted"/>
<comment type="caution">
    <text evidence="2">The sequence shown here is derived from an EMBL/GenBank/DDBJ whole genome shotgun (WGS) entry which is preliminary data.</text>
</comment>
<dbReference type="Gene3D" id="3.40.50.720">
    <property type="entry name" value="NAD(P)-binding Rossmann-like Domain"/>
    <property type="match status" value="1"/>
</dbReference>
<dbReference type="Pfam" id="PF13460">
    <property type="entry name" value="NAD_binding_10"/>
    <property type="match status" value="1"/>
</dbReference>
<dbReference type="PANTHER" id="PTHR43355">
    <property type="entry name" value="FLAVIN REDUCTASE (NADPH)"/>
    <property type="match status" value="1"/>
</dbReference>
<dbReference type="PANTHER" id="PTHR43355:SF2">
    <property type="entry name" value="FLAVIN REDUCTASE (NADPH)"/>
    <property type="match status" value="1"/>
</dbReference>
<keyword evidence="3" id="KW-1185">Reference proteome</keyword>
<dbReference type="RefSeq" id="WP_043123934.1">
    <property type="nucleotide sequence ID" value="NZ_JTDL01000120.1"/>
</dbReference>
<name>A0A0B2AKV4_9MICC</name>
<dbReference type="STRING" id="1338436.LK10_11930"/>